<sequence>MINLDVLMEKTIDFTLKGKLIRVQQPTLKMIKKFAAIEKDADIDKQIEVITEILNNNSSNIKLEKSDIEELNQPALMAILEAITNNIKEADNNPN</sequence>
<accession>A0A0J8D6V8</accession>
<dbReference type="RefSeq" id="WP_048571021.1">
    <property type="nucleotide sequence ID" value="NZ_LFVU01000027.1"/>
</dbReference>
<dbReference type="EMBL" id="LFVU01000027">
    <property type="protein sequence ID" value="KMT21597.1"/>
    <property type="molecule type" value="Genomic_DNA"/>
</dbReference>
<dbReference type="STRING" id="1121307.CLCY_2c03590"/>
<protein>
    <submittedName>
        <fullName evidence="1">Uncharacterized protein</fullName>
    </submittedName>
</protein>
<organism evidence="1 2">
    <name type="scientific">Clostridium cylindrosporum DSM 605</name>
    <dbReference type="NCBI Taxonomy" id="1121307"/>
    <lineage>
        <taxon>Bacteria</taxon>
        <taxon>Bacillati</taxon>
        <taxon>Bacillota</taxon>
        <taxon>Clostridia</taxon>
        <taxon>Eubacteriales</taxon>
        <taxon>Clostridiaceae</taxon>
        <taxon>Clostridium</taxon>
    </lineage>
</organism>
<dbReference type="PATRIC" id="fig|1121307.3.peg.1217"/>
<comment type="caution">
    <text evidence="1">The sequence shown here is derived from an EMBL/GenBank/DDBJ whole genome shotgun (WGS) entry which is preliminary data.</text>
</comment>
<gene>
    <name evidence="1" type="ORF">CLCY_2c03590</name>
</gene>
<name>A0A0J8D6V8_CLOCY</name>
<evidence type="ECO:0000313" key="2">
    <source>
        <dbReference type="Proteomes" id="UP000036756"/>
    </source>
</evidence>
<proteinExistence type="predicted"/>
<evidence type="ECO:0000313" key="1">
    <source>
        <dbReference type="EMBL" id="KMT21597.1"/>
    </source>
</evidence>
<dbReference type="Proteomes" id="UP000036756">
    <property type="component" value="Unassembled WGS sequence"/>
</dbReference>
<dbReference type="AlphaFoldDB" id="A0A0J8D6V8"/>
<reference evidence="1 2" key="1">
    <citation type="submission" date="2015-06" db="EMBL/GenBank/DDBJ databases">
        <title>Draft genome sequence of the purine-degrading Clostridium cylindrosporum HC-1 (DSM 605).</title>
        <authorList>
            <person name="Poehlein A."/>
            <person name="Schiel-Bengelsdorf B."/>
            <person name="Bengelsdorf F."/>
            <person name="Daniel R."/>
            <person name="Duerre P."/>
        </authorList>
    </citation>
    <scope>NUCLEOTIDE SEQUENCE [LARGE SCALE GENOMIC DNA]</scope>
    <source>
        <strain evidence="1 2">DSM 605</strain>
    </source>
</reference>
<keyword evidence="2" id="KW-1185">Reference proteome</keyword>